<proteinExistence type="predicted"/>
<dbReference type="PANTHER" id="PTHR30290">
    <property type="entry name" value="PERIPLASMIC BINDING COMPONENT OF ABC TRANSPORTER"/>
    <property type="match status" value="1"/>
</dbReference>
<keyword evidence="3" id="KW-1185">Reference proteome</keyword>
<organism evidence="2 3">
    <name type="scientific">Saccharothrix coeruleofusca</name>
    <dbReference type="NCBI Taxonomy" id="33919"/>
    <lineage>
        <taxon>Bacteria</taxon>
        <taxon>Bacillati</taxon>
        <taxon>Actinomycetota</taxon>
        <taxon>Actinomycetes</taxon>
        <taxon>Pseudonocardiales</taxon>
        <taxon>Pseudonocardiaceae</taxon>
        <taxon>Saccharothrix</taxon>
    </lineage>
</organism>
<dbReference type="InterPro" id="IPR000914">
    <property type="entry name" value="SBP_5_dom"/>
</dbReference>
<evidence type="ECO:0000313" key="2">
    <source>
        <dbReference type="EMBL" id="GGP60572.1"/>
    </source>
</evidence>
<dbReference type="GO" id="GO:1904680">
    <property type="term" value="F:peptide transmembrane transporter activity"/>
    <property type="evidence" value="ECO:0007669"/>
    <property type="project" value="TreeGrafter"/>
</dbReference>
<dbReference type="Gene3D" id="3.40.190.10">
    <property type="entry name" value="Periplasmic binding protein-like II"/>
    <property type="match status" value="1"/>
</dbReference>
<reference evidence="2" key="2">
    <citation type="submission" date="2020-09" db="EMBL/GenBank/DDBJ databases">
        <authorList>
            <person name="Sun Q."/>
            <person name="Ohkuma M."/>
        </authorList>
    </citation>
    <scope>NUCLEOTIDE SEQUENCE</scope>
    <source>
        <strain evidence="2">JCM 3313</strain>
    </source>
</reference>
<dbReference type="SUPFAM" id="SSF53850">
    <property type="entry name" value="Periplasmic binding protein-like II"/>
    <property type="match status" value="1"/>
</dbReference>
<dbReference type="EMBL" id="BMRG01000006">
    <property type="protein sequence ID" value="GGP60572.1"/>
    <property type="molecule type" value="Genomic_DNA"/>
</dbReference>
<evidence type="ECO:0000313" key="3">
    <source>
        <dbReference type="Proteomes" id="UP000639606"/>
    </source>
</evidence>
<reference evidence="2" key="1">
    <citation type="journal article" date="2014" name="Int. J. Syst. Evol. Microbiol.">
        <title>Complete genome sequence of Corynebacterium casei LMG S-19264T (=DSM 44701T), isolated from a smear-ripened cheese.</title>
        <authorList>
            <consortium name="US DOE Joint Genome Institute (JGI-PGF)"/>
            <person name="Walter F."/>
            <person name="Albersmeier A."/>
            <person name="Kalinowski J."/>
            <person name="Ruckert C."/>
        </authorList>
    </citation>
    <scope>NUCLEOTIDE SEQUENCE</scope>
    <source>
        <strain evidence="2">JCM 3313</strain>
    </source>
</reference>
<name>A0A918ANA7_9PSEU</name>
<dbReference type="CDD" id="cd08501">
    <property type="entry name" value="PBP2_Lpqw"/>
    <property type="match status" value="1"/>
</dbReference>
<accession>A0A918ANA7</accession>
<dbReference type="AlphaFoldDB" id="A0A918ANA7"/>
<protein>
    <submittedName>
        <fullName evidence="2">Peptide ABC transporter substrate-binding protein</fullName>
    </submittedName>
</protein>
<dbReference type="PANTHER" id="PTHR30290:SF65">
    <property type="entry name" value="MONOACYL PHOSPHATIDYLINOSITOL TETRAMANNOSIDE-BINDING PROTEIN LPQW-RELATED"/>
    <property type="match status" value="1"/>
</dbReference>
<comment type="caution">
    <text evidence="2">The sequence shown here is derived from an EMBL/GenBank/DDBJ whole genome shotgun (WGS) entry which is preliminary data.</text>
</comment>
<sequence length="585" mass="61329">MVDGAALGAPDGRGSLVGMTRSGGTLARLLAALVAAVLVVSGCTVTPPPPLVPSTPGVTVVPKEKANEVVVGLDDVRGGYNPHTLAGQSTVTTALASLLLPSTFRTAPDGSPRLDLDLMVSAEVTRADPYTVTYVLRRDASWSDSAPIAAEDFVYLWQRMRSEPGVVDPAGYRLISDITSREGGKVVEVVFDQPYPGWRSLFANLLPAHLLKDAPGGWGAALADSFPATGGPFAVRTLDQPRGEIVLERSDRYWEQPPALDRVVLRRASQSGTISALRTGDDQVALIRPDAAAVEELAELARSRQLSTAQVPRPEVVQLLLRPASPRLADPKVRAAVMASVNRDELIAAGSRGGPSAGLRADSLVVPPSKAGYRPTMPRSSVDPAALFTEAGYTRSESGQWGRDGRPLELTVAAPAGIEPYVTIANQLQRQLTLSGIAVRLLTTPPNELFGQDLAGTSAGNAEQGRVVDIAVVPQVDTGDSAAVLASTFGCRAPSGDGGEPIPANLSGFCDQSLQPVIDAALTGRSLLSDALAQLEPLLWQQAVVLPLFQVADLLVALPEAQGVSAGPPFAGPLSQAPLWRREGR</sequence>
<dbReference type="Proteomes" id="UP000639606">
    <property type="component" value="Unassembled WGS sequence"/>
</dbReference>
<dbReference type="Gene3D" id="3.90.76.10">
    <property type="entry name" value="Dipeptide-binding Protein, Domain 1"/>
    <property type="match status" value="1"/>
</dbReference>
<feature type="domain" description="Solute-binding protein family 5" evidence="1">
    <location>
        <begin position="123"/>
        <end position="457"/>
    </location>
</feature>
<dbReference type="GO" id="GO:0015833">
    <property type="term" value="P:peptide transport"/>
    <property type="evidence" value="ECO:0007669"/>
    <property type="project" value="TreeGrafter"/>
</dbReference>
<dbReference type="InterPro" id="IPR039424">
    <property type="entry name" value="SBP_5"/>
</dbReference>
<dbReference type="Gene3D" id="3.10.105.10">
    <property type="entry name" value="Dipeptide-binding Protein, Domain 3"/>
    <property type="match status" value="1"/>
</dbReference>
<gene>
    <name evidence="2" type="ORF">GCM10010185_36260</name>
</gene>
<evidence type="ECO:0000259" key="1">
    <source>
        <dbReference type="Pfam" id="PF00496"/>
    </source>
</evidence>
<dbReference type="Pfam" id="PF00496">
    <property type="entry name" value="SBP_bac_5"/>
    <property type="match status" value="1"/>
</dbReference>